<dbReference type="CDD" id="cd00384">
    <property type="entry name" value="ALAD_PBGS"/>
    <property type="match status" value="1"/>
</dbReference>
<feature type="binding site" evidence="10">
    <location>
        <position position="276"/>
    </location>
    <ligand>
        <name>5-aminolevulinate</name>
        <dbReference type="ChEBI" id="CHEBI:356416"/>
        <label>2</label>
    </ligand>
</feature>
<keyword evidence="11" id="KW-0862">Zinc</keyword>
<dbReference type="AlphaFoldDB" id="A0A3N1P0A8"/>
<dbReference type="EMBL" id="RJUK01000001">
    <property type="protein sequence ID" value="ROQ20130.1"/>
    <property type="molecule type" value="Genomic_DNA"/>
</dbReference>
<protein>
    <recommendedName>
        <fullName evidence="4 13">Delta-aminolevulinic acid dehydratase</fullName>
        <ecNumber evidence="3 13">4.2.1.24</ecNumber>
    </recommendedName>
</protein>
<feature type="binding site" evidence="11">
    <location>
        <position position="123"/>
    </location>
    <ligand>
        <name>Zn(2+)</name>
        <dbReference type="ChEBI" id="CHEBI:29105"/>
        <note>catalytic</note>
    </ligand>
</feature>
<accession>A0A3N1P0A8</accession>
<dbReference type="EC" id="4.2.1.24" evidence="3 13"/>
<feature type="binding site" evidence="12">
    <location>
        <position position="235"/>
    </location>
    <ligand>
        <name>Mg(2+)</name>
        <dbReference type="ChEBI" id="CHEBI:18420"/>
    </ligand>
</feature>
<feature type="binding site" evidence="10">
    <location>
        <position position="219"/>
    </location>
    <ligand>
        <name>5-aminolevulinate</name>
        <dbReference type="ChEBI" id="CHEBI:356416"/>
        <label>1</label>
    </ligand>
</feature>
<dbReference type="Pfam" id="PF00490">
    <property type="entry name" value="ALAD"/>
    <property type="match status" value="1"/>
</dbReference>
<evidence type="ECO:0000256" key="4">
    <source>
        <dbReference type="ARBA" id="ARBA00020771"/>
    </source>
</evidence>
<evidence type="ECO:0000256" key="6">
    <source>
        <dbReference type="ARBA" id="ARBA00023239"/>
    </source>
</evidence>
<dbReference type="PIRSF" id="PIRSF001415">
    <property type="entry name" value="Porphbilin_synth"/>
    <property type="match status" value="1"/>
</dbReference>
<evidence type="ECO:0000256" key="1">
    <source>
        <dbReference type="ARBA" id="ARBA00004694"/>
    </source>
</evidence>
<dbReference type="NCBIfam" id="NF006762">
    <property type="entry name" value="PRK09283.1"/>
    <property type="match status" value="1"/>
</dbReference>
<feature type="binding site" evidence="11">
    <location>
        <position position="125"/>
    </location>
    <ligand>
        <name>Zn(2+)</name>
        <dbReference type="ChEBI" id="CHEBI:29105"/>
        <note>catalytic</note>
    </ligand>
</feature>
<evidence type="ECO:0000256" key="5">
    <source>
        <dbReference type="ARBA" id="ARBA00023133"/>
    </source>
</evidence>
<evidence type="ECO:0000256" key="9">
    <source>
        <dbReference type="PIRSR" id="PIRSR001415-1"/>
    </source>
</evidence>
<keyword evidence="6 13" id="KW-0456">Lyase</keyword>
<dbReference type="SMART" id="SM01004">
    <property type="entry name" value="ALAD"/>
    <property type="match status" value="1"/>
</dbReference>
<dbReference type="SUPFAM" id="SSF51569">
    <property type="entry name" value="Aldolase"/>
    <property type="match status" value="1"/>
</dbReference>
<dbReference type="PANTHER" id="PTHR11458:SF1">
    <property type="entry name" value="DELTA-AMINOLEVULINIC ACID DEHYDRATASE"/>
    <property type="match status" value="1"/>
</dbReference>
<dbReference type="GO" id="GO:0006782">
    <property type="term" value="P:protoporphyrinogen IX biosynthetic process"/>
    <property type="evidence" value="ECO:0007669"/>
    <property type="project" value="UniProtKB-UniPathway"/>
</dbReference>
<comment type="caution">
    <text evidence="15">The sequence shown here is derived from an EMBL/GenBank/DDBJ whole genome shotgun (WGS) entry which is preliminary data.</text>
</comment>
<evidence type="ECO:0000256" key="14">
    <source>
        <dbReference type="RuleBase" id="RU004161"/>
    </source>
</evidence>
<comment type="subunit">
    <text evidence="13">Homooctamer.</text>
</comment>
<organism evidence="15 16">
    <name type="scientific">Marinimicrobium koreense</name>
    <dbReference type="NCBI Taxonomy" id="306545"/>
    <lineage>
        <taxon>Bacteria</taxon>
        <taxon>Pseudomonadati</taxon>
        <taxon>Pseudomonadota</taxon>
        <taxon>Gammaproteobacteria</taxon>
        <taxon>Cellvibrionales</taxon>
        <taxon>Cellvibrionaceae</taxon>
        <taxon>Marinimicrobium</taxon>
    </lineage>
</organism>
<evidence type="ECO:0000256" key="3">
    <source>
        <dbReference type="ARBA" id="ARBA00012053"/>
    </source>
</evidence>
<dbReference type="OrthoDB" id="9805001at2"/>
<proteinExistence type="inferred from homology"/>
<feature type="binding site" evidence="10">
    <location>
        <position position="208"/>
    </location>
    <ligand>
        <name>5-aminolevulinate</name>
        <dbReference type="ChEBI" id="CHEBI:356416"/>
        <label>1</label>
    </ligand>
</feature>
<dbReference type="GO" id="GO:0005829">
    <property type="term" value="C:cytosol"/>
    <property type="evidence" value="ECO:0007669"/>
    <property type="project" value="TreeGrafter"/>
</dbReference>
<comment type="similarity">
    <text evidence="2 14">Belongs to the ALAD family.</text>
</comment>
<evidence type="ECO:0000256" key="13">
    <source>
        <dbReference type="RuleBase" id="RU000515"/>
    </source>
</evidence>
<feature type="active site" description="Schiff-base intermediate with substrate" evidence="9">
    <location>
        <position position="250"/>
    </location>
</feature>
<comment type="catalytic activity">
    <reaction evidence="8 13">
        <text>2 5-aminolevulinate = porphobilinogen + 2 H2O + H(+)</text>
        <dbReference type="Rhea" id="RHEA:24064"/>
        <dbReference type="ChEBI" id="CHEBI:15377"/>
        <dbReference type="ChEBI" id="CHEBI:15378"/>
        <dbReference type="ChEBI" id="CHEBI:58126"/>
        <dbReference type="ChEBI" id="CHEBI:356416"/>
        <dbReference type="EC" id="4.2.1.24"/>
    </reaction>
</comment>
<evidence type="ECO:0000256" key="12">
    <source>
        <dbReference type="PIRSR" id="PIRSR001415-5"/>
    </source>
</evidence>
<evidence type="ECO:0000256" key="10">
    <source>
        <dbReference type="PIRSR" id="PIRSR001415-2"/>
    </source>
</evidence>
<evidence type="ECO:0000256" key="11">
    <source>
        <dbReference type="PIRSR" id="PIRSR001415-3"/>
    </source>
</evidence>
<evidence type="ECO:0000256" key="2">
    <source>
        <dbReference type="ARBA" id="ARBA00008055"/>
    </source>
</evidence>
<keyword evidence="12" id="KW-0460">Magnesium</keyword>
<feature type="binding site" evidence="11">
    <location>
        <position position="133"/>
    </location>
    <ligand>
        <name>Zn(2+)</name>
        <dbReference type="ChEBI" id="CHEBI:29105"/>
        <note>catalytic</note>
    </ligand>
</feature>
<dbReference type="NCBIfam" id="NF009923">
    <property type="entry name" value="PRK13384.1"/>
    <property type="match status" value="1"/>
</dbReference>
<comment type="pathway">
    <text evidence="1">Porphyrin-containing compound metabolism; protoporphyrin-IX biosynthesis; coproporphyrinogen-III from 5-aminolevulinate: step 1/4.</text>
</comment>
<dbReference type="PROSITE" id="PS00169">
    <property type="entry name" value="D_ALA_DEHYDRATASE"/>
    <property type="match status" value="1"/>
</dbReference>
<dbReference type="PANTHER" id="PTHR11458">
    <property type="entry name" value="DELTA-AMINOLEVULINIC ACID DEHYDRATASE"/>
    <property type="match status" value="1"/>
</dbReference>
<dbReference type="Proteomes" id="UP000273643">
    <property type="component" value="Unassembled WGS sequence"/>
</dbReference>
<sequence length="327" mass="35813">MTNDTHPEFRFRRLRRTGALRDMVRETRLEVSDLILPLFVEEGIDQPVEIGSMPGVVRYPEAQLADKVTSAWKKGIRAVLLFGVSRHKDAEGCDTWNPEGLMARMIRTVKAAQPEMCVISDNCFCEYTDHGHCGVVHGDDVDNDATLKNLQKQVVVAAKAGVDMIAPSGMQDGMIAAIRAALDASGYGHIPVMSYSTKFASAFYGPFRDAVDSNFKGTRASYQMDPANRREALAESLQDEDEGADILMVKPGIAYLDVLADIRAHSARPLAVYQVSGEYAMIKAGAEAGVIDERAVAMESLLAFKRAGADLIITYFAETVADWLNES</sequence>
<dbReference type="GO" id="GO:0008270">
    <property type="term" value="F:zinc ion binding"/>
    <property type="evidence" value="ECO:0007669"/>
    <property type="project" value="TreeGrafter"/>
</dbReference>
<keyword evidence="16" id="KW-1185">Reference proteome</keyword>
<keyword evidence="7 13" id="KW-0627">Porphyrin biosynthesis</keyword>
<dbReference type="InterPro" id="IPR001731">
    <property type="entry name" value="ALAD"/>
</dbReference>
<dbReference type="FunFam" id="3.20.20.70:FF:000019">
    <property type="entry name" value="Delta-aminolevulinic acid dehydratase"/>
    <property type="match status" value="1"/>
</dbReference>
<feature type="active site" description="Schiff-base intermediate with substrate" evidence="9">
    <location>
        <position position="198"/>
    </location>
</feature>
<dbReference type="RefSeq" id="WP_024460152.1">
    <property type="nucleotide sequence ID" value="NZ_RJUK01000001.1"/>
</dbReference>
<keyword evidence="5" id="KW-0350">Heme biosynthesis</keyword>
<name>A0A3N1P0A8_9GAMM</name>
<evidence type="ECO:0000313" key="16">
    <source>
        <dbReference type="Proteomes" id="UP000273643"/>
    </source>
</evidence>
<gene>
    <name evidence="15" type="ORF">EDC38_0728</name>
</gene>
<dbReference type="PRINTS" id="PR00144">
    <property type="entry name" value="DALDHYDRTASE"/>
</dbReference>
<dbReference type="GO" id="GO:0004655">
    <property type="term" value="F:porphobilinogen synthase activity"/>
    <property type="evidence" value="ECO:0007669"/>
    <property type="project" value="UniProtKB-EC"/>
</dbReference>
<dbReference type="InterPro" id="IPR013785">
    <property type="entry name" value="Aldolase_TIM"/>
</dbReference>
<dbReference type="UniPathway" id="UPA00251">
    <property type="reaction ID" value="UER00318"/>
</dbReference>
<feature type="binding site" evidence="10">
    <location>
        <position position="315"/>
    </location>
    <ligand>
        <name>5-aminolevulinate</name>
        <dbReference type="ChEBI" id="CHEBI:356416"/>
        <label>2</label>
    </ligand>
</feature>
<reference evidence="15 16" key="1">
    <citation type="submission" date="2018-11" db="EMBL/GenBank/DDBJ databases">
        <title>Genomic Encyclopedia of Type Strains, Phase IV (KMG-IV): sequencing the most valuable type-strain genomes for metagenomic binning, comparative biology and taxonomic classification.</title>
        <authorList>
            <person name="Goeker M."/>
        </authorList>
    </citation>
    <scope>NUCLEOTIDE SEQUENCE [LARGE SCALE GENOMIC DNA]</scope>
    <source>
        <strain evidence="15 16">DSM 16974</strain>
    </source>
</reference>
<evidence type="ECO:0000313" key="15">
    <source>
        <dbReference type="EMBL" id="ROQ20130.1"/>
    </source>
</evidence>
<dbReference type="InterPro" id="IPR030656">
    <property type="entry name" value="ALAD_AS"/>
</dbReference>
<keyword evidence="11" id="KW-0479">Metal-binding</keyword>
<evidence type="ECO:0000256" key="8">
    <source>
        <dbReference type="ARBA" id="ARBA00047651"/>
    </source>
</evidence>
<evidence type="ECO:0000256" key="7">
    <source>
        <dbReference type="ARBA" id="ARBA00023244"/>
    </source>
</evidence>
<dbReference type="Gene3D" id="3.20.20.70">
    <property type="entry name" value="Aldolase class I"/>
    <property type="match status" value="1"/>
</dbReference>